<dbReference type="Proteomes" id="UP001595645">
    <property type="component" value="Unassembled WGS sequence"/>
</dbReference>
<protein>
    <recommendedName>
        <fullName evidence="4">DUF3558 domain-containing protein</fullName>
    </recommendedName>
</protein>
<feature type="signal peptide" evidence="1">
    <location>
        <begin position="1"/>
        <end position="22"/>
    </location>
</feature>
<keyword evidence="1" id="KW-0732">Signal</keyword>
<comment type="caution">
    <text evidence="2">The sequence shown here is derived from an EMBL/GenBank/DDBJ whole genome shotgun (WGS) entry which is preliminary data.</text>
</comment>
<proteinExistence type="predicted"/>
<feature type="chain" id="PRO_5047538866" description="DUF3558 domain-containing protein" evidence="1">
    <location>
        <begin position="23"/>
        <end position="197"/>
    </location>
</feature>
<sequence>MNKFVRAVALSLSVMAVCCSCAAGEGTVVPVASPSPEAVPSATWAPAMSPEVVSAACAFLGVEELQKALRAKAAYRSAEQEVVRGQKSVNYACDFSRADDGSYIGGLMVTVAPGNTTPEALLGVAEDQCLGEGQAQPLPDAGDVAMWCRNTDLDTLVTTVKRSRGEVRIAYLTLAGAPISANIPGYGELARILGGRL</sequence>
<reference evidence="3" key="1">
    <citation type="journal article" date="2019" name="Int. J. Syst. Evol. Microbiol.">
        <title>The Global Catalogue of Microorganisms (GCM) 10K type strain sequencing project: providing services to taxonomists for standard genome sequencing and annotation.</title>
        <authorList>
            <consortium name="The Broad Institute Genomics Platform"/>
            <consortium name="The Broad Institute Genome Sequencing Center for Infectious Disease"/>
            <person name="Wu L."/>
            <person name="Ma J."/>
        </authorList>
    </citation>
    <scope>NUCLEOTIDE SEQUENCE [LARGE SCALE GENOMIC DNA]</scope>
    <source>
        <strain evidence="3">CGMCC 4.7676</strain>
    </source>
</reference>
<dbReference type="RefSeq" id="WP_378240950.1">
    <property type="nucleotide sequence ID" value="NZ_JBHRWK010000031.1"/>
</dbReference>
<accession>A0ABV7NZ85</accession>
<evidence type="ECO:0000313" key="3">
    <source>
        <dbReference type="Proteomes" id="UP001595645"/>
    </source>
</evidence>
<evidence type="ECO:0000313" key="2">
    <source>
        <dbReference type="EMBL" id="MFC3452154.1"/>
    </source>
</evidence>
<keyword evidence="3" id="KW-1185">Reference proteome</keyword>
<organism evidence="2 3">
    <name type="scientific">Amycolatopsis speibonae</name>
    <dbReference type="NCBI Taxonomy" id="1450224"/>
    <lineage>
        <taxon>Bacteria</taxon>
        <taxon>Bacillati</taxon>
        <taxon>Actinomycetota</taxon>
        <taxon>Actinomycetes</taxon>
        <taxon>Pseudonocardiales</taxon>
        <taxon>Pseudonocardiaceae</taxon>
        <taxon>Amycolatopsis</taxon>
    </lineage>
</organism>
<evidence type="ECO:0008006" key="4">
    <source>
        <dbReference type="Google" id="ProtNLM"/>
    </source>
</evidence>
<dbReference type="EMBL" id="JBHRWK010000031">
    <property type="protein sequence ID" value="MFC3452154.1"/>
    <property type="molecule type" value="Genomic_DNA"/>
</dbReference>
<evidence type="ECO:0000256" key="1">
    <source>
        <dbReference type="SAM" id="SignalP"/>
    </source>
</evidence>
<name>A0ABV7NZ85_9PSEU</name>
<gene>
    <name evidence="2" type="ORF">ACFOSH_22190</name>
</gene>